<feature type="compositionally biased region" description="Basic and acidic residues" evidence="11">
    <location>
        <begin position="446"/>
        <end position="456"/>
    </location>
</feature>
<feature type="compositionally biased region" description="Basic and acidic residues" evidence="11">
    <location>
        <begin position="510"/>
        <end position="523"/>
    </location>
</feature>
<evidence type="ECO:0000256" key="5">
    <source>
        <dbReference type="ARBA" id="ARBA00022990"/>
    </source>
</evidence>
<comment type="function">
    <text evidence="8">Regulates cellular senescence through inhibition of PTEN translation. Acts as a pro-apoptotic regulator in response to DNA damage.</text>
</comment>
<feature type="compositionally biased region" description="Acidic residues" evidence="11">
    <location>
        <begin position="312"/>
        <end position="325"/>
    </location>
</feature>
<keyword evidence="3" id="KW-0597">Phosphoprotein</keyword>
<dbReference type="Proteomes" id="UP000233469">
    <property type="component" value="Unassembled WGS sequence"/>
</dbReference>
<dbReference type="EMBL" id="LLXL01000148">
    <property type="protein sequence ID" value="PKK77078.1"/>
    <property type="molecule type" value="Genomic_DNA"/>
</dbReference>
<comment type="similarity">
    <text evidence="9">Belongs to the universal ribosomal protein uL1 family. Highly divergent.</text>
</comment>
<evidence type="ECO:0000256" key="3">
    <source>
        <dbReference type="ARBA" id="ARBA00022553"/>
    </source>
</evidence>
<feature type="compositionally biased region" description="Basic and acidic residues" evidence="11">
    <location>
        <begin position="583"/>
        <end position="597"/>
    </location>
</feature>
<sequence length="638" mass="72588">MDSDTDNSIIVENKNPTIDFKWVEKAINALLKHEVAQPKKVNNDLLLADQPVTIWLTVTTFKFSNKPKLKPVSIPLKHPLYGPSTEICLITKDPQRIYKEWVTNHKVKRIQKVIGVSKLRKKYIPYEAKRKLCDSYDLFLADERVLPLLPKMLGKYFFGKKKQPVPVNISKETNFKKEILKACHCTYMHYSSGVCLSIKIGTTEMTSDQLLENLEMAIPVIIDKIPRKWKNIQSLYIKTPESTSLPIYNRLPDLPIEIPKDIKIKTSETKISGGESENEGENEDEMDEDDEDYNSEEDDEKNNENKMKNDKDDDNMDEDKEDEKDNENKMENDDSTDEDEEDEKDDENKKNDDSTDEDEEDNTNKKKEEEKPVKKRKISKETGGVIFGYAVPKSNKNPQVKNGPNKKDKGDVYKREESSSFANTEVTVKAKKSNMKKVRGKANGAIKEDITGDPKKANVNYINKDEESNNSQANSTINKRNKSSNIMTTDISEEGKNDLLNKKISSFIAEQKKKTMEQKKVDSSKSVNNEASKSAANFGNKKVKKNVPEKDTNKTNVKSVGNSGKSEKKDKKDDKSVSSGKKNILDNKKGGQKKIDADLASNNKQTFLKRKRETSGHNNKPNKESVKINNSAKKNKKK</sequence>
<evidence type="ECO:0000256" key="1">
    <source>
        <dbReference type="ARBA" id="ARBA00004604"/>
    </source>
</evidence>
<evidence type="ECO:0000256" key="4">
    <source>
        <dbReference type="ARBA" id="ARBA00022843"/>
    </source>
</evidence>
<keyword evidence="6" id="KW-0175">Coiled coil</keyword>
<feature type="compositionally biased region" description="Acidic residues" evidence="11">
    <location>
        <begin position="276"/>
        <end position="301"/>
    </location>
</feature>
<feature type="compositionally biased region" description="Acidic residues" evidence="11">
    <location>
        <begin position="333"/>
        <end position="345"/>
    </location>
</feature>
<reference evidence="12 13" key="1">
    <citation type="submission" date="2016-04" db="EMBL/GenBank/DDBJ databases">
        <title>Genome analyses suggest a sexual origin of heterokaryosis in a supposedly ancient asexual fungus.</title>
        <authorList>
            <person name="Ropars J."/>
            <person name="Sedzielewska K."/>
            <person name="Noel J."/>
            <person name="Charron P."/>
            <person name="Farinelli L."/>
            <person name="Marton T."/>
            <person name="Kruger M."/>
            <person name="Pelin A."/>
            <person name="Brachmann A."/>
            <person name="Corradi N."/>
        </authorList>
    </citation>
    <scope>NUCLEOTIDE SEQUENCE [LARGE SCALE GENOMIC DNA]</scope>
    <source>
        <strain evidence="12 13">C2</strain>
    </source>
</reference>
<keyword evidence="5" id="KW-0007">Acetylation</keyword>
<protein>
    <recommendedName>
        <fullName evidence="10">Ribosomal L1 domain-containing protein 1</fullName>
    </recommendedName>
</protein>
<dbReference type="Gene3D" id="3.40.50.790">
    <property type="match status" value="1"/>
</dbReference>
<dbReference type="InterPro" id="IPR016095">
    <property type="entry name" value="Ribosomal_uL1_3-a/b-sand"/>
</dbReference>
<dbReference type="GO" id="GO:0005840">
    <property type="term" value="C:ribosome"/>
    <property type="evidence" value="ECO:0007669"/>
    <property type="project" value="UniProtKB-KW"/>
</dbReference>
<evidence type="ECO:0000256" key="7">
    <source>
        <dbReference type="ARBA" id="ARBA00023242"/>
    </source>
</evidence>
<keyword evidence="12" id="KW-0689">Ribosomal protein</keyword>
<dbReference type="InterPro" id="IPR028364">
    <property type="entry name" value="Ribosomal_uL1/biogenesis"/>
</dbReference>
<evidence type="ECO:0000256" key="9">
    <source>
        <dbReference type="ARBA" id="ARBA00061550"/>
    </source>
</evidence>
<feature type="compositionally biased region" description="Basic and acidic residues" evidence="11">
    <location>
        <begin position="302"/>
        <end position="311"/>
    </location>
</feature>
<feature type="compositionally biased region" description="Basic and acidic residues" evidence="11">
    <location>
        <begin position="362"/>
        <end position="372"/>
    </location>
</feature>
<dbReference type="VEuPathDB" id="FungiDB:FUN_003933"/>
<evidence type="ECO:0000256" key="8">
    <source>
        <dbReference type="ARBA" id="ARBA00054167"/>
    </source>
</evidence>
<feature type="compositionally biased region" description="Basic and acidic residues" evidence="11">
    <location>
        <begin position="405"/>
        <end position="418"/>
    </location>
</feature>
<accession>A0A2N1NT55</accession>
<feature type="compositionally biased region" description="Polar residues" evidence="11">
    <location>
        <begin position="469"/>
        <end position="490"/>
    </location>
</feature>
<keyword evidence="12" id="KW-0687">Ribonucleoprotein</keyword>
<feature type="compositionally biased region" description="Basic and acidic residues" evidence="11">
    <location>
        <begin position="565"/>
        <end position="576"/>
    </location>
</feature>
<gene>
    <name evidence="12" type="ORF">RhiirC2_732753</name>
</gene>
<evidence type="ECO:0000256" key="6">
    <source>
        <dbReference type="ARBA" id="ARBA00023054"/>
    </source>
</evidence>
<dbReference type="SUPFAM" id="SSF56808">
    <property type="entry name" value="Ribosomal protein L1"/>
    <property type="match status" value="1"/>
</dbReference>
<dbReference type="OrthoDB" id="10251727at2759"/>
<evidence type="ECO:0000256" key="2">
    <source>
        <dbReference type="ARBA" id="ARBA00022499"/>
    </source>
</evidence>
<dbReference type="CDD" id="cd00403">
    <property type="entry name" value="Ribosomal_L1"/>
    <property type="match status" value="1"/>
</dbReference>
<keyword evidence="4" id="KW-0832">Ubl conjugation</keyword>
<name>A0A2N1NT55_9GLOM</name>
<proteinExistence type="inferred from homology"/>
<keyword evidence="7" id="KW-0539">Nucleus</keyword>
<feature type="compositionally biased region" description="Polar residues" evidence="11">
    <location>
        <begin position="524"/>
        <end position="537"/>
    </location>
</feature>
<comment type="subcellular location">
    <subcellularLocation>
        <location evidence="1">Nucleus</location>
        <location evidence="1">Nucleolus</location>
    </subcellularLocation>
</comment>
<dbReference type="Pfam" id="PF00687">
    <property type="entry name" value="Ribosomal_L1"/>
    <property type="match status" value="1"/>
</dbReference>
<dbReference type="VEuPathDB" id="FungiDB:RhiirFUN_006069"/>
<keyword evidence="2" id="KW-1017">Isopeptide bond</keyword>
<dbReference type="FunFam" id="3.40.50.790:FF:000004">
    <property type="entry name" value="Ribosomal L1 domain-containing 1-like 1"/>
    <property type="match status" value="1"/>
</dbReference>
<comment type="caution">
    <text evidence="12">The sequence shown here is derived from an EMBL/GenBank/DDBJ whole genome shotgun (WGS) entry which is preliminary data.</text>
</comment>
<evidence type="ECO:0000313" key="12">
    <source>
        <dbReference type="EMBL" id="PKK77078.1"/>
    </source>
</evidence>
<reference evidence="12 13" key="2">
    <citation type="submission" date="2017-10" db="EMBL/GenBank/DDBJ databases">
        <title>Extensive intraspecific genome diversity in a model arbuscular mycorrhizal fungus.</title>
        <authorList>
            <person name="Chen E.C.H."/>
            <person name="Morin E."/>
            <person name="Baudet D."/>
            <person name="Noel J."/>
            <person name="Ndikumana S."/>
            <person name="Charron P."/>
            <person name="St-Onge C."/>
            <person name="Giorgi J."/>
            <person name="Grigoriev I.V."/>
            <person name="Roux C."/>
            <person name="Martin F.M."/>
            <person name="Corradi N."/>
        </authorList>
    </citation>
    <scope>NUCLEOTIDE SEQUENCE [LARGE SCALE GENOMIC DNA]</scope>
    <source>
        <strain evidence="12 13">C2</strain>
    </source>
</reference>
<evidence type="ECO:0000313" key="13">
    <source>
        <dbReference type="Proteomes" id="UP000233469"/>
    </source>
</evidence>
<evidence type="ECO:0000256" key="10">
    <source>
        <dbReference type="ARBA" id="ARBA00070787"/>
    </source>
</evidence>
<feature type="compositionally biased region" description="Basic residues" evidence="11">
    <location>
        <begin position="429"/>
        <end position="440"/>
    </location>
</feature>
<feature type="region of interest" description="Disordered" evidence="11">
    <location>
        <begin position="267"/>
        <end position="638"/>
    </location>
</feature>
<dbReference type="GO" id="GO:0005730">
    <property type="term" value="C:nucleolus"/>
    <property type="evidence" value="ECO:0007669"/>
    <property type="project" value="UniProtKB-SubCell"/>
</dbReference>
<evidence type="ECO:0000256" key="11">
    <source>
        <dbReference type="SAM" id="MobiDB-lite"/>
    </source>
</evidence>
<dbReference type="AlphaFoldDB" id="A0A2N1NT55"/>
<dbReference type="VEuPathDB" id="FungiDB:RhiirA1_408443"/>
<organism evidence="12 13">
    <name type="scientific">Rhizophagus irregularis</name>
    <dbReference type="NCBI Taxonomy" id="588596"/>
    <lineage>
        <taxon>Eukaryota</taxon>
        <taxon>Fungi</taxon>
        <taxon>Fungi incertae sedis</taxon>
        <taxon>Mucoromycota</taxon>
        <taxon>Glomeromycotina</taxon>
        <taxon>Glomeromycetes</taxon>
        <taxon>Glomerales</taxon>
        <taxon>Glomeraceae</taxon>
        <taxon>Rhizophagus</taxon>
    </lineage>
</organism>
<dbReference type="InterPro" id="IPR023674">
    <property type="entry name" value="Ribosomal_uL1-like"/>
</dbReference>